<accession>A0ABQ8TGA6</accession>
<evidence type="ECO:0000313" key="2">
    <source>
        <dbReference type="Proteomes" id="UP001148838"/>
    </source>
</evidence>
<sequence length="335" mass="38588">MVSEWVKRMQFILVVEEVGGGGRVLSFCKSRFQAIFTTTEDDLQRALFKLNCIVKEYDLQISTKKTKVMGFKGTTPLRTKIMINNEMIDQVNCFNYLGCMISYEQINDVDRKLSKFQELIGTIKKTLKKKLRTDTILKFYKTMAIPTLTYGSETQQMKRAEVAEMSLLRPIAGHSLLDHKCGGSATQRLQGSIITTAFRSPARDVEIGFLRRCVTRKVRQCGCRRRCLLFHSQPKYHQQLQPATKYEIHTPASINERIPNLTDEQSDGITVFRIPPMTSLMLHRCRTGAISLQRWWQSPSAAISESDWFLYRAGISRRMTSCTVVSWRCVLLYRL</sequence>
<dbReference type="Proteomes" id="UP001148838">
    <property type="component" value="Unassembled WGS sequence"/>
</dbReference>
<dbReference type="PANTHER" id="PTHR47027">
    <property type="entry name" value="REVERSE TRANSCRIPTASE DOMAIN-CONTAINING PROTEIN"/>
    <property type="match status" value="1"/>
</dbReference>
<organism evidence="1 2">
    <name type="scientific">Periplaneta americana</name>
    <name type="common">American cockroach</name>
    <name type="synonym">Blatta americana</name>
    <dbReference type="NCBI Taxonomy" id="6978"/>
    <lineage>
        <taxon>Eukaryota</taxon>
        <taxon>Metazoa</taxon>
        <taxon>Ecdysozoa</taxon>
        <taxon>Arthropoda</taxon>
        <taxon>Hexapoda</taxon>
        <taxon>Insecta</taxon>
        <taxon>Pterygota</taxon>
        <taxon>Neoptera</taxon>
        <taxon>Polyneoptera</taxon>
        <taxon>Dictyoptera</taxon>
        <taxon>Blattodea</taxon>
        <taxon>Blattoidea</taxon>
        <taxon>Blattidae</taxon>
        <taxon>Blattinae</taxon>
        <taxon>Periplaneta</taxon>
    </lineage>
</organism>
<name>A0ABQ8TGA6_PERAM</name>
<proteinExistence type="predicted"/>
<keyword evidence="2" id="KW-1185">Reference proteome</keyword>
<evidence type="ECO:0000313" key="1">
    <source>
        <dbReference type="EMBL" id="KAJ4445570.1"/>
    </source>
</evidence>
<gene>
    <name evidence="1" type="ORF">ANN_12251</name>
</gene>
<comment type="caution">
    <text evidence="1">The sequence shown here is derived from an EMBL/GenBank/DDBJ whole genome shotgun (WGS) entry which is preliminary data.</text>
</comment>
<dbReference type="PANTHER" id="PTHR47027:SF20">
    <property type="entry name" value="REVERSE TRANSCRIPTASE-LIKE PROTEIN WITH RNA-DIRECTED DNA POLYMERASE DOMAIN"/>
    <property type="match status" value="1"/>
</dbReference>
<dbReference type="EMBL" id="JAJSOF020000009">
    <property type="protein sequence ID" value="KAJ4445570.1"/>
    <property type="molecule type" value="Genomic_DNA"/>
</dbReference>
<protein>
    <recommendedName>
        <fullName evidence="3">Reverse transcriptase domain-containing protein</fullName>
    </recommendedName>
</protein>
<evidence type="ECO:0008006" key="3">
    <source>
        <dbReference type="Google" id="ProtNLM"/>
    </source>
</evidence>
<reference evidence="1 2" key="1">
    <citation type="journal article" date="2022" name="Allergy">
        <title>Genome assembly and annotation of Periplaneta americana reveal a comprehensive cockroach allergen profile.</title>
        <authorList>
            <person name="Wang L."/>
            <person name="Xiong Q."/>
            <person name="Saelim N."/>
            <person name="Wang L."/>
            <person name="Nong W."/>
            <person name="Wan A.T."/>
            <person name="Shi M."/>
            <person name="Liu X."/>
            <person name="Cao Q."/>
            <person name="Hui J.H.L."/>
            <person name="Sookrung N."/>
            <person name="Leung T.F."/>
            <person name="Tungtrongchitr A."/>
            <person name="Tsui S.K.W."/>
        </authorList>
    </citation>
    <scope>NUCLEOTIDE SEQUENCE [LARGE SCALE GENOMIC DNA]</scope>
    <source>
        <tissue evidence="1">Whole body-01</tissue>
    </source>
</reference>